<sequence>MGKNNHWDDRKNLQIEKYSPLLNENFLTKLWIRFSHLFLNNPNYDSFLILKVLKYIENKSDFNFLFIHLVDTDEVGHLYGFKSKEYMKKLYETDKYVDLLINKINKHCSNPLILITTDHGGKDKSHGGNSDDEINVFIGSNSILDKSLDSNMCCSSVILNSFGIAIPTYFDNHPQI</sequence>
<dbReference type="OrthoDB" id="272139at2759"/>
<keyword evidence="1" id="KW-0808">Transferase</keyword>
<keyword evidence="1" id="KW-0378">Hydrolase</keyword>
<protein>
    <submittedName>
        <fullName evidence="1">Sulfatase-like hydrolase/transferase</fullName>
    </submittedName>
</protein>
<comment type="caution">
    <text evidence="1">The sequence shown here is derived from an EMBL/GenBank/DDBJ whole genome shotgun (WGS) entry which is preliminary data.</text>
</comment>
<dbReference type="Pfam" id="PF01663">
    <property type="entry name" value="Phosphodiest"/>
    <property type="match status" value="1"/>
</dbReference>
<organism evidence="1 2">
    <name type="scientific">Rhizophagus clarus</name>
    <dbReference type="NCBI Taxonomy" id="94130"/>
    <lineage>
        <taxon>Eukaryota</taxon>
        <taxon>Fungi</taxon>
        <taxon>Fungi incertae sedis</taxon>
        <taxon>Mucoromycota</taxon>
        <taxon>Glomeromycotina</taxon>
        <taxon>Glomeromycetes</taxon>
        <taxon>Glomerales</taxon>
        <taxon>Glomeraceae</taxon>
        <taxon>Rhizophagus</taxon>
    </lineage>
</organism>
<dbReference type="EMBL" id="BLAL01000051">
    <property type="protein sequence ID" value="GES80696.1"/>
    <property type="molecule type" value="Genomic_DNA"/>
</dbReference>
<evidence type="ECO:0000313" key="2">
    <source>
        <dbReference type="Proteomes" id="UP000615446"/>
    </source>
</evidence>
<dbReference type="Gene3D" id="3.40.720.10">
    <property type="entry name" value="Alkaline Phosphatase, subunit A"/>
    <property type="match status" value="1"/>
</dbReference>
<dbReference type="GO" id="GO:0016787">
    <property type="term" value="F:hydrolase activity"/>
    <property type="evidence" value="ECO:0007669"/>
    <property type="project" value="UniProtKB-KW"/>
</dbReference>
<dbReference type="InterPro" id="IPR002591">
    <property type="entry name" value="Phosphodiest/P_Trfase"/>
</dbReference>
<dbReference type="GO" id="GO:0016740">
    <property type="term" value="F:transferase activity"/>
    <property type="evidence" value="ECO:0007669"/>
    <property type="project" value="UniProtKB-KW"/>
</dbReference>
<dbReference type="SUPFAM" id="SSF53649">
    <property type="entry name" value="Alkaline phosphatase-like"/>
    <property type="match status" value="1"/>
</dbReference>
<reference evidence="1" key="1">
    <citation type="submission" date="2019-10" db="EMBL/GenBank/DDBJ databases">
        <title>Conservation and host-specific expression of non-tandemly repeated heterogenous ribosome RNA gene in arbuscular mycorrhizal fungi.</title>
        <authorList>
            <person name="Maeda T."/>
            <person name="Kobayashi Y."/>
            <person name="Nakagawa T."/>
            <person name="Ezawa T."/>
            <person name="Yamaguchi K."/>
            <person name="Bino T."/>
            <person name="Nishimoto Y."/>
            <person name="Shigenobu S."/>
            <person name="Kawaguchi M."/>
        </authorList>
    </citation>
    <scope>NUCLEOTIDE SEQUENCE</scope>
    <source>
        <strain evidence="1">HR1</strain>
    </source>
</reference>
<gene>
    <name evidence="1" type="ORF">RCL2_000796100</name>
</gene>
<name>A0A8H3L5J7_9GLOM</name>
<dbReference type="Proteomes" id="UP000615446">
    <property type="component" value="Unassembled WGS sequence"/>
</dbReference>
<dbReference type="AlphaFoldDB" id="A0A8H3L5J7"/>
<dbReference type="InterPro" id="IPR017850">
    <property type="entry name" value="Alkaline_phosphatase_core_sf"/>
</dbReference>
<evidence type="ECO:0000313" key="1">
    <source>
        <dbReference type="EMBL" id="GES80696.1"/>
    </source>
</evidence>
<accession>A0A8H3L5J7</accession>
<proteinExistence type="predicted"/>